<dbReference type="Proteomes" id="UP000887579">
    <property type="component" value="Unplaced"/>
</dbReference>
<evidence type="ECO:0000313" key="1">
    <source>
        <dbReference type="Proteomes" id="UP000887579"/>
    </source>
</evidence>
<sequence length="174" mass="18651">MMVSNSSDPNFIPNFPIINDDDSQEPVDPPPDRTERNSVPPLPDFSHPDAPGPSRENVPLFDDAIPDPTTESQSSNASYIPNEPSLPQETLFLSTAAPAEPQHTSPESANLPIEPQQSSSSSNAAPTEPQEVQNDDPSEPEQDDPANDDPFDPQASEPEASSSRSQSSHPSDPS</sequence>
<name>A0AC34G0H7_9BILA</name>
<dbReference type="WBParaSite" id="ES5_v2.g22960.t1">
    <property type="protein sequence ID" value="ES5_v2.g22960.t1"/>
    <property type="gene ID" value="ES5_v2.g22960"/>
</dbReference>
<accession>A0AC34G0H7</accession>
<reference evidence="2" key="1">
    <citation type="submission" date="2022-11" db="UniProtKB">
        <authorList>
            <consortium name="WormBaseParasite"/>
        </authorList>
    </citation>
    <scope>IDENTIFICATION</scope>
</reference>
<protein>
    <submittedName>
        <fullName evidence="2">Uncharacterized protein</fullName>
    </submittedName>
</protein>
<organism evidence="1 2">
    <name type="scientific">Panagrolaimus sp. ES5</name>
    <dbReference type="NCBI Taxonomy" id="591445"/>
    <lineage>
        <taxon>Eukaryota</taxon>
        <taxon>Metazoa</taxon>
        <taxon>Ecdysozoa</taxon>
        <taxon>Nematoda</taxon>
        <taxon>Chromadorea</taxon>
        <taxon>Rhabditida</taxon>
        <taxon>Tylenchina</taxon>
        <taxon>Panagrolaimomorpha</taxon>
        <taxon>Panagrolaimoidea</taxon>
        <taxon>Panagrolaimidae</taxon>
        <taxon>Panagrolaimus</taxon>
    </lineage>
</organism>
<evidence type="ECO:0000313" key="2">
    <source>
        <dbReference type="WBParaSite" id="ES5_v2.g22960.t1"/>
    </source>
</evidence>
<proteinExistence type="predicted"/>